<sequence length="82" mass="9442">MKQEVQDIAVEALKASPGIAMTGFTLDKAVALATLIFVLIQVAYLIRKWWREETEWGRKLKRWAERQGITKPAELERVEADE</sequence>
<organism evidence="2">
    <name type="scientific">biofilter metagenome</name>
    <dbReference type="NCBI Taxonomy" id="1070537"/>
    <lineage>
        <taxon>unclassified sequences</taxon>
        <taxon>metagenomes</taxon>
        <taxon>ecological metagenomes</taxon>
    </lineage>
</organism>
<gene>
    <name evidence="2" type="ORF">MCM2015_pMC2_42</name>
</gene>
<dbReference type="EMBL" id="LT158602">
    <property type="protein sequence ID" value="CVK35534.1"/>
    <property type="molecule type" value="Genomic_DNA"/>
</dbReference>
<keyword evidence="1" id="KW-0472">Membrane</keyword>
<accession>A0A1A7GEF5</accession>
<evidence type="ECO:0000313" key="2">
    <source>
        <dbReference type="EMBL" id="CVK35534.1"/>
    </source>
</evidence>
<keyword evidence="1" id="KW-0812">Transmembrane</keyword>
<geneLocation type="plasmid" evidence="2">
    <name>pMC2</name>
</geneLocation>
<evidence type="ECO:0000256" key="1">
    <source>
        <dbReference type="SAM" id="Phobius"/>
    </source>
</evidence>
<keyword evidence="2" id="KW-0614">Plasmid</keyword>
<proteinExistence type="predicted"/>
<reference evidence="2" key="1">
    <citation type="journal article" date="2016" name="Sci. Rep.">
        <title>Genomics of high molecular weight plasmids isolated from an on-farm biopurification system.</title>
        <authorList>
            <person name="Martini M.C."/>
            <person name="Wibberg D."/>
            <person name="Lozano M."/>
            <person name="Torres Tejerizo G."/>
            <person name="Albicoro F.J."/>
            <person name="Jaenicke S."/>
            <person name="van Elsas J.D."/>
            <person name="Petroni A."/>
            <person name="Garcillan-Barcia M.P."/>
            <person name="de la Cruz F."/>
            <person name="Schluter A."/>
            <person name="Puhler A."/>
            <person name="Pistorio M."/>
            <person name="Lagares A."/>
            <person name="Del Papa M.F."/>
        </authorList>
    </citation>
    <scope>NUCLEOTIDE SEQUENCE</scope>
    <source>
        <plasmid evidence="2">pMC2</plasmid>
    </source>
</reference>
<feature type="transmembrane region" description="Helical" evidence="1">
    <location>
        <begin position="29"/>
        <end position="46"/>
    </location>
</feature>
<keyword evidence="1" id="KW-1133">Transmembrane helix</keyword>
<dbReference type="AlphaFoldDB" id="A0A1A7GEF5"/>
<protein>
    <submittedName>
        <fullName evidence="2">Uncharacterized protein</fullName>
    </submittedName>
</protein>
<name>A0A1A7GEF5_9ZZZZ</name>